<accession>A0ABR2KYK6</accession>
<dbReference type="Proteomes" id="UP001470230">
    <property type="component" value="Unassembled WGS sequence"/>
</dbReference>
<reference evidence="2 3" key="1">
    <citation type="submission" date="2024-04" db="EMBL/GenBank/DDBJ databases">
        <title>Tritrichomonas musculus Genome.</title>
        <authorList>
            <person name="Alves-Ferreira E."/>
            <person name="Grigg M."/>
            <person name="Lorenzi H."/>
            <person name="Galac M."/>
        </authorList>
    </citation>
    <scope>NUCLEOTIDE SEQUENCE [LARGE SCALE GENOMIC DNA]</scope>
    <source>
        <strain evidence="2 3">EAF2021</strain>
    </source>
</reference>
<evidence type="ECO:0000313" key="3">
    <source>
        <dbReference type="Proteomes" id="UP001470230"/>
    </source>
</evidence>
<comment type="caution">
    <text evidence="2">The sequence shown here is derived from an EMBL/GenBank/DDBJ whole genome shotgun (WGS) entry which is preliminary data.</text>
</comment>
<keyword evidence="3" id="KW-1185">Reference proteome</keyword>
<protein>
    <submittedName>
        <fullName evidence="2">Uncharacterized protein</fullName>
    </submittedName>
</protein>
<evidence type="ECO:0000313" key="2">
    <source>
        <dbReference type="EMBL" id="KAK8896201.1"/>
    </source>
</evidence>
<name>A0ABR2KYK6_9EUKA</name>
<feature type="compositionally biased region" description="Polar residues" evidence="1">
    <location>
        <begin position="117"/>
        <end position="132"/>
    </location>
</feature>
<gene>
    <name evidence="2" type="ORF">M9Y10_014096</name>
</gene>
<organism evidence="2 3">
    <name type="scientific">Tritrichomonas musculus</name>
    <dbReference type="NCBI Taxonomy" id="1915356"/>
    <lineage>
        <taxon>Eukaryota</taxon>
        <taxon>Metamonada</taxon>
        <taxon>Parabasalia</taxon>
        <taxon>Tritrichomonadida</taxon>
        <taxon>Tritrichomonadidae</taxon>
        <taxon>Tritrichomonas</taxon>
    </lineage>
</organism>
<feature type="region of interest" description="Disordered" evidence="1">
    <location>
        <begin position="117"/>
        <end position="139"/>
    </location>
</feature>
<dbReference type="EMBL" id="JAPFFF010000002">
    <property type="protein sequence ID" value="KAK8896201.1"/>
    <property type="molecule type" value="Genomic_DNA"/>
</dbReference>
<proteinExistence type="predicted"/>
<evidence type="ECO:0000256" key="1">
    <source>
        <dbReference type="SAM" id="MobiDB-lite"/>
    </source>
</evidence>
<sequence length="139" mass="16514">MYKDYLIPIAEKYYHQFVGKSFHSRPNQDLSNVQTKYQTIIQEADKIRVKNEDWDVTNVQSTLNNYQDQGLINTNISYKELKNKYENPQDAIKFLEIEKLKKEILVKIGQPFETELPTDNSSFSTYNSFQENQLDERLH</sequence>